<dbReference type="EMBL" id="PFGP01000014">
    <property type="protein sequence ID" value="PIW66962.1"/>
    <property type="molecule type" value="Genomic_DNA"/>
</dbReference>
<accession>A0A2J0LGI7</accession>
<comment type="caution">
    <text evidence="6">The sequence shown here is derived from an EMBL/GenBank/DDBJ whole genome shotgun (WGS) entry which is preliminary data.</text>
</comment>
<evidence type="ECO:0000256" key="3">
    <source>
        <dbReference type="ARBA" id="ARBA00022679"/>
    </source>
</evidence>
<feature type="repeat" description="TPR" evidence="4">
    <location>
        <begin position="561"/>
        <end position="594"/>
    </location>
</feature>
<dbReference type="AlphaFoldDB" id="A0A2J0LGI7"/>
<evidence type="ECO:0000256" key="2">
    <source>
        <dbReference type="ARBA" id="ARBA00022676"/>
    </source>
</evidence>
<comment type="pathway">
    <text evidence="1">Protein modification; protein glycosylation.</text>
</comment>
<feature type="repeat" description="TPR" evidence="4">
    <location>
        <begin position="425"/>
        <end position="458"/>
    </location>
</feature>
<feature type="repeat" description="TPR" evidence="4">
    <location>
        <begin position="527"/>
        <end position="560"/>
    </location>
</feature>
<dbReference type="InterPro" id="IPR019734">
    <property type="entry name" value="TPR_rpt"/>
</dbReference>
<dbReference type="PROSITE" id="PS50005">
    <property type="entry name" value="TPR"/>
    <property type="match status" value="5"/>
</dbReference>
<dbReference type="PANTHER" id="PTHR44835">
    <property type="entry name" value="UDP-N-ACETYLGLUCOSAMINE--PEPTIDE N-ACETYLGLUCOSAMINYLTRANSFERASE SPINDLY-RELATED"/>
    <property type="match status" value="1"/>
</dbReference>
<gene>
    <name evidence="6" type="ORF">COW11_00510</name>
</gene>
<sequence>MSPVGIFFIRFYKPVTVIATVFIFFFVYNAYIVDRSLADIQFALEQTSGAQTINDMQGLNMILGGVILKEVANKKMDSGNLIRLDLASSIAAKPKIINQVKDAQFVLSEALAEKNAARNPVLVALDSVNNRVLSTGKALKDILSMAAVKGLVVTELDDEVFLQAKKLQESGDINAAIKAYEDIFKNEPQYQGVEKVNLGYLYQKIENFNRAGIIFEEVIKNAPGSHSAAIAERLLYNLKGLEKLSSEKKKLQDAIDRELSREKLQGMYYELGNIKSRLYDFAGANYAYKKSFELGPDTDVGQKSKFNMAFNYKMDNKYQESEKLFAEISQEAVSDELASGTKYWKADSLRSQGRYDEAAKEFEQLASASGDKSLAQMALFRSGYTYMYDLEDTEKAKLAFGELKNRFDASGISKHTDKEITSDMGAVYRESGFNLLLEGKIEEAMLKFEEAIKVNPNDGLSYSGFSATKGFMKQLQDAVDKAKKGIELAPKNSYVNANMGFVYLLKNDYVKALEFYKKAVELDPKYSEARYNLGLIYQEQGNIDKAIDAYKGAIKYRPKMAQAYNNLGSCYWGMGNIEKAADEFITAVKLNSQSAEAHYNLALTHVVLGRFKQAEAEILKVMELTDSIKDAKSVLDVIRRKML</sequence>
<evidence type="ECO:0000313" key="7">
    <source>
        <dbReference type="Proteomes" id="UP000231267"/>
    </source>
</evidence>
<reference evidence="6 7" key="1">
    <citation type="submission" date="2017-09" db="EMBL/GenBank/DDBJ databases">
        <title>Depth-based differentiation of microbial function through sediment-hosted aquifers and enrichment of novel symbionts in the deep terrestrial subsurface.</title>
        <authorList>
            <person name="Probst A.J."/>
            <person name="Ladd B."/>
            <person name="Jarett J.K."/>
            <person name="Geller-Mcgrath D.E."/>
            <person name="Sieber C.M."/>
            <person name="Emerson J.B."/>
            <person name="Anantharaman K."/>
            <person name="Thomas B.C."/>
            <person name="Malmstrom R."/>
            <person name="Stieglmeier M."/>
            <person name="Klingl A."/>
            <person name="Woyke T."/>
            <person name="Ryan C.M."/>
            <person name="Banfield J.F."/>
        </authorList>
    </citation>
    <scope>NUCLEOTIDE SEQUENCE [LARGE SCALE GENOMIC DNA]</scope>
    <source>
        <strain evidence="6">CG12_big_fil_rev_8_21_14_0_65_43_15</strain>
    </source>
</reference>
<dbReference type="PROSITE" id="PS50293">
    <property type="entry name" value="TPR_REGION"/>
    <property type="match status" value="2"/>
</dbReference>
<dbReference type="SMART" id="SM00028">
    <property type="entry name" value="TPR"/>
    <property type="match status" value="9"/>
</dbReference>
<protein>
    <submittedName>
        <fullName evidence="6">Uncharacterized protein</fullName>
    </submittedName>
</protein>
<dbReference type="PANTHER" id="PTHR44835:SF1">
    <property type="entry name" value="PROTEIN O-GLCNAC TRANSFERASE"/>
    <property type="match status" value="1"/>
</dbReference>
<dbReference type="SUPFAM" id="SSF48452">
    <property type="entry name" value="TPR-like"/>
    <property type="match status" value="2"/>
</dbReference>
<keyword evidence="5" id="KW-1133">Transmembrane helix</keyword>
<name>A0A2J0LGI7_9BACT</name>
<dbReference type="Proteomes" id="UP000231267">
    <property type="component" value="Unassembled WGS sequence"/>
</dbReference>
<evidence type="ECO:0000256" key="1">
    <source>
        <dbReference type="ARBA" id="ARBA00004922"/>
    </source>
</evidence>
<dbReference type="InterPro" id="IPR006597">
    <property type="entry name" value="Sel1-like"/>
</dbReference>
<evidence type="ECO:0000313" key="6">
    <source>
        <dbReference type="EMBL" id="PIW66962.1"/>
    </source>
</evidence>
<keyword evidence="4" id="KW-0802">TPR repeat</keyword>
<dbReference type="SMART" id="SM00671">
    <property type="entry name" value="SEL1"/>
    <property type="match status" value="3"/>
</dbReference>
<feature type="repeat" description="TPR" evidence="4">
    <location>
        <begin position="493"/>
        <end position="526"/>
    </location>
</feature>
<keyword evidence="3" id="KW-0808">Transferase</keyword>
<keyword evidence="2" id="KW-0328">Glycosyltransferase</keyword>
<dbReference type="Pfam" id="PF13181">
    <property type="entry name" value="TPR_8"/>
    <property type="match status" value="1"/>
</dbReference>
<keyword evidence="5" id="KW-0812">Transmembrane</keyword>
<evidence type="ECO:0000256" key="5">
    <source>
        <dbReference type="SAM" id="Phobius"/>
    </source>
</evidence>
<dbReference type="GO" id="GO:0016757">
    <property type="term" value="F:glycosyltransferase activity"/>
    <property type="evidence" value="ECO:0007669"/>
    <property type="project" value="UniProtKB-KW"/>
</dbReference>
<organism evidence="6 7">
    <name type="scientific">Candidatus Taenaricola geysiri</name>
    <dbReference type="NCBI Taxonomy" id="1974752"/>
    <lineage>
        <taxon>Bacteria</taxon>
        <taxon>Pseudomonadati</taxon>
        <taxon>Candidatus Omnitrophota</taxon>
        <taxon>Candidatus Taenaricola</taxon>
    </lineage>
</organism>
<feature type="repeat" description="TPR" evidence="4">
    <location>
        <begin position="265"/>
        <end position="298"/>
    </location>
</feature>
<keyword evidence="5" id="KW-0472">Membrane</keyword>
<dbReference type="Pfam" id="PF13414">
    <property type="entry name" value="TPR_11"/>
    <property type="match status" value="1"/>
</dbReference>
<proteinExistence type="predicted"/>
<dbReference type="Pfam" id="PF13432">
    <property type="entry name" value="TPR_16"/>
    <property type="match status" value="2"/>
</dbReference>
<dbReference type="Gene3D" id="1.25.40.10">
    <property type="entry name" value="Tetratricopeptide repeat domain"/>
    <property type="match status" value="4"/>
</dbReference>
<feature type="transmembrane region" description="Helical" evidence="5">
    <location>
        <begin position="12"/>
        <end position="31"/>
    </location>
</feature>
<dbReference type="InterPro" id="IPR051939">
    <property type="entry name" value="Glycosyltr_41/O-GlcNAc_trsf"/>
</dbReference>
<dbReference type="InterPro" id="IPR011990">
    <property type="entry name" value="TPR-like_helical_dom_sf"/>
</dbReference>
<evidence type="ECO:0000256" key="4">
    <source>
        <dbReference type="PROSITE-ProRule" id="PRU00339"/>
    </source>
</evidence>